<protein>
    <submittedName>
        <fullName evidence="2">Uncharacterized protein</fullName>
    </submittedName>
</protein>
<organism evidence="2 3">
    <name type="scientific">Methylocystis echinoides</name>
    <dbReference type="NCBI Taxonomy" id="29468"/>
    <lineage>
        <taxon>Bacteria</taxon>
        <taxon>Pseudomonadati</taxon>
        <taxon>Pseudomonadota</taxon>
        <taxon>Alphaproteobacteria</taxon>
        <taxon>Hyphomicrobiales</taxon>
        <taxon>Methylocystaceae</taxon>
        <taxon>Methylocystis</taxon>
    </lineage>
</organism>
<gene>
    <name evidence="2" type="ORF">LMG27198_39790</name>
</gene>
<accession>A0A9W6LTY7</accession>
<proteinExistence type="predicted"/>
<sequence>MDDALSDEPENLTLALLRKIDRKVDAVDEKIDAVRDQLRAEMAETKAELRSEMRSLRADVASDMLTLEKRLSDQIVGLRRAVVEYHSSAVGHGVLLSEMEERLRRVERHVGLTPETH</sequence>
<dbReference type="Gene3D" id="1.20.120.20">
    <property type="entry name" value="Apolipoprotein"/>
    <property type="match status" value="1"/>
</dbReference>
<dbReference type="RefSeq" id="WP_281805296.1">
    <property type="nucleotide sequence ID" value="NZ_BSEC01000001.1"/>
</dbReference>
<evidence type="ECO:0000256" key="1">
    <source>
        <dbReference type="SAM" id="Coils"/>
    </source>
</evidence>
<evidence type="ECO:0000313" key="2">
    <source>
        <dbReference type="EMBL" id="GLI94987.1"/>
    </source>
</evidence>
<name>A0A9W6LTY7_9HYPH</name>
<comment type="caution">
    <text evidence="2">The sequence shown here is derived from an EMBL/GenBank/DDBJ whole genome shotgun (WGS) entry which is preliminary data.</text>
</comment>
<evidence type="ECO:0000313" key="3">
    <source>
        <dbReference type="Proteomes" id="UP001144323"/>
    </source>
</evidence>
<feature type="coiled-coil region" evidence="1">
    <location>
        <begin position="17"/>
        <end position="59"/>
    </location>
</feature>
<dbReference type="EMBL" id="BSEC01000001">
    <property type="protein sequence ID" value="GLI94987.1"/>
    <property type="molecule type" value="Genomic_DNA"/>
</dbReference>
<keyword evidence="1" id="KW-0175">Coiled coil</keyword>
<keyword evidence="3" id="KW-1185">Reference proteome</keyword>
<dbReference type="Proteomes" id="UP001144323">
    <property type="component" value="Unassembled WGS sequence"/>
</dbReference>
<reference evidence="2" key="1">
    <citation type="journal article" date="2023" name="Int. J. Syst. Evol. Microbiol.">
        <title>Methylocystis iwaonis sp. nov., a type II methane-oxidizing bacterium from surface soil of a rice paddy field in Japan, and emended description of the genus Methylocystis (ex Whittenbury et al. 1970) Bowman et al. 1993.</title>
        <authorList>
            <person name="Kaise H."/>
            <person name="Sawadogo J.B."/>
            <person name="Alam M.S."/>
            <person name="Ueno C."/>
            <person name="Dianou D."/>
            <person name="Shinjo R."/>
            <person name="Asakawa S."/>
        </authorList>
    </citation>
    <scope>NUCLEOTIDE SEQUENCE</scope>
    <source>
        <strain evidence="2">LMG27198</strain>
    </source>
</reference>
<dbReference type="AlphaFoldDB" id="A0A9W6LTY7"/>